<dbReference type="EMBL" id="UINC01000086">
    <property type="protein sequence ID" value="SUZ48786.1"/>
    <property type="molecule type" value="Genomic_DNA"/>
</dbReference>
<sequence length="44" mass="4529">VKKNSVIKGLTSLRGFVNFGSLSKASRFAGKALSFSGRVIGGVS</sequence>
<evidence type="ECO:0000313" key="1">
    <source>
        <dbReference type="EMBL" id="SUZ48786.1"/>
    </source>
</evidence>
<proteinExistence type="predicted"/>
<gene>
    <name evidence="1" type="ORF">METZ01_LOCUS1640</name>
</gene>
<dbReference type="AlphaFoldDB" id="A0A381N2H1"/>
<feature type="non-terminal residue" evidence="1">
    <location>
        <position position="1"/>
    </location>
</feature>
<organism evidence="1">
    <name type="scientific">marine metagenome</name>
    <dbReference type="NCBI Taxonomy" id="408172"/>
    <lineage>
        <taxon>unclassified sequences</taxon>
        <taxon>metagenomes</taxon>
        <taxon>ecological metagenomes</taxon>
    </lineage>
</organism>
<reference evidence="1" key="1">
    <citation type="submission" date="2018-05" db="EMBL/GenBank/DDBJ databases">
        <authorList>
            <person name="Lanie J.A."/>
            <person name="Ng W.-L."/>
            <person name="Kazmierczak K.M."/>
            <person name="Andrzejewski T.M."/>
            <person name="Davidsen T.M."/>
            <person name="Wayne K.J."/>
            <person name="Tettelin H."/>
            <person name="Glass J.I."/>
            <person name="Rusch D."/>
            <person name="Podicherti R."/>
            <person name="Tsui H.-C.T."/>
            <person name="Winkler M.E."/>
        </authorList>
    </citation>
    <scope>NUCLEOTIDE SEQUENCE</scope>
</reference>
<name>A0A381N2H1_9ZZZZ</name>
<accession>A0A381N2H1</accession>
<protein>
    <submittedName>
        <fullName evidence="1">Uncharacterized protein</fullName>
    </submittedName>
</protein>